<protein>
    <recommendedName>
        <fullName evidence="3">MarR family transcriptional regulator</fullName>
    </recommendedName>
</protein>
<dbReference type="HOGENOM" id="CLU_2947552_0_0_11"/>
<sequence>SSRSVAPLSCRAAHRAAIDGWLGRSAGAWRVALAPLDAAQRRMFLETLGAYEHALSDPLD</sequence>
<proteinExistence type="predicted"/>
<reference evidence="1 2" key="1">
    <citation type="journal article" date="2011" name="BMC Genomics">
        <title>Genome-wide analysis of the role of GlnR in Streptomyces venezuelae provides new insights into global nitrogen regulation in actinomycetes.</title>
        <authorList>
            <person name="Pullan S.T."/>
            <person name="Bibb M.J."/>
            <person name="Merrick M."/>
        </authorList>
    </citation>
    <scope>NUCLEOTIDE SEQUENCE [LARGE SCALE GENOMIC DNA]</scope>
    <source>
        <strain evidence="1">ATCC 10712</strain>
    </source>
</reference>
<organism evidence="1 2">
    <name type="scientific">Streptomyces venezuelae (strain ATCC 10712 / CBS 650.69 / DSM 40230 / JCM 4526 / NBRC 13096 / PD 04745)</name>
    <dbReference type="NCBI Taxonomy" id="953739"/>
    <lineage>
        <taxon>Bacteria</taxon>
        <taxon>Bacillati</taxon>
        <taxon>Actinomycetota</taxon>
        <taxon>Actinomycetes</taxon>
        <taxon>Kitasatosporales</taxon>
        <taxon>Streptomycetaceae</taxon>
        <taxon>Streptomyces</taxon>
    </lineage>
</organism>
<gene>
    <name evidence="1" type="ordered locus">SVEN_0297</name>
</gene>
<dbReference type="Proteomes" id="UP000006854">
    <property type="component" value="Chromosome"/>
</dbReference>
<dbReference type="EMBL" id="FR845719">
    <property type="protein sequence ID" value="CCA53584.1"/>
    <property type="molecule type" value="Genomic_DNA"/>
</dbReference>
<dbReference type="AlphaFoldDB" id="F2R5S3"/>
<dbReference type="KEGG" id="sve:SVEN_0297"/>
<dbReference type="eggNOG" id="COG1846">
    <property type="taxonomic scope" value="Bacteria"/>
</dbReference>
<name>F2R5S3_STRVP</name>
<feature type="non-terminal residue" evidence="1">
    <location>
        <position position="1"/>
    </location>
</feature>
<evidence type="ECO:0008006" key="3">
    <source>
        <dbReference type="Google" id="ProtNLM"/>
    </source>
</evidence>
<evidence type="ECO:0000313" key="1">
    <source>
        <dbReference type="EMBL" id="CCA53584.1"/>
    </source>
</evidence>
<keyword evidence="2" id="KW-1185">Reference proteome</keyword>
<evidence type="ECO:0000313" key="2">
    <source>
        <dbReference type="Proteomes" id="UP000006854"/>
    </source>
</evidence>
<accession>F2R5S3</accession>
<dbReference type="STRING" id="953739.SVEN_0297"/>